<feature type="transmembrane region" description="Helical" evidence="6">
    <location>
        <begin position="35"/>
        <end position="57"/>
    </location>
</feature>
<feature type="transmembrane region" description="Helical" evidence="6">
    <location>
        <begin position="69"/>
        <end position="87"/>
    </location>
</feature>
<comment type="similarity">
    <text evidence="2 6">Belongs to the GDT1 family.</text>
</comment>
<sequence>MNLKVFFLVFSTVFLMELGDKTQLAILNFAASLKPSWLVFLGGILALIISSFLAVLIGNNLFRLIPFKLLRFLSGGIFILLGILIIYKEIRL</sequence>
<gene>
    <name evidence="7" type="ORF">ENU74_05900</name>
</gene>
<keyword evidence="3 6" id="KW-0812">Transmembrane</keyword>
<dbReference type="GO" id="GO:0046873">
    <property type="term" value="F:metal ion transmembrane transporter activity"/>
    <property type="evidence" value="ECO:0007669"/>
    <property type="project" value="InterPro"/>
</dbReference>
<dbReference type="EMBL" id="DTDR01000141">
    <property type="protein sequence ID" value="HGK64103.1"/>
    <property type="molecule type" value="Genomic_DNA"/>
</dbReference>
<keyword evidence="5 6" id="KW-0472">Membrane</keyword>
<accession>A0A7V3ZW22</accession>
<evidence type="ECO:0000256" key="4">
    <source>
        <dbReference type="ARBA" id="ARBA00022989"/>
    </source>
</evidence>
<reference evidence="7" key="1">
    <citation type="journal article" date="2020" name="mSystems">
        <title>Genome- and Community-Level Interaction Insights into Carbon Utilization and Element Cycling Functions of Hydrothermarchaeota in Hydrothermal Sediment.</title>
        <authorList>
            <person name="Zhou Z."/>
            <person name="Liu Y."/>
            <person name="Xu W."/>
            <person name="Pan J."/>
            <person name="Luo Z.H."/>
            <person name="Li M."/>
        </authorList>
    </citation>
    <scope>NUCLEOTIDE SEQUENCE [LARGE SCALE GENOMIC DNA]</scope>
    <source>
        <strain evidence="7">SpSt-697</strain>
    </source>
</reference>
<dbReference type="AlphaFoldDB" id="A0A7V3ZW22"/>
<organism evidence="7">
    <name type="scientific">candidate division WOR-3 bacterium</name>
    <dbReference type="NCBI Taxonomy" id="2052148"/>
    <lineage>
        <taxon>Bacteria</taxon>
        <taxon>Bacteria division WOR-3</taxon>
    </lineage>
</organism>
<evidence type="ECO:0000256" key="3">
    <source>
        <dbReference type="ARBA" id="ARBA00022692"/>
    </source>
</evidence>
<proteinExistence type="inferred from homology"/>
<dbReference type="PANTHER" id="PTHR12608:SF1">
    <property type="entry name" value="TRANSMEMBRANE PROTEIN 165"/>
    <property type="match status" value="1"/>
</dbReference>
<dbReference type="InterPro" id="IPR001727">
    <property type="entry name" value="GDT1-like"/>
</dbReference>
<evidence type="ECO:0000256" key="6">
    <source>
        <dbReference type="RuleBase" id="RU365102"/>
    </source>
</evidence>
<evidence type="ECO:0000313" key="7">
    <source>
        <dbReference type="EMBL" id="HGK64103.1"/>
    </source>
</evidence>
<dbReference type="GO" id="GO:0016020">
    <property type="term" value="C:membrane"/>
    <property type="evidence" value="ECO:0007669"/>
    <property type="project" value="UniProtKB-SubCell"/>
</dbReference>
<name>A0A7V3ZW22_UNCW3</name>
<keyword evidence="4 6" id="KW-1133">Transmembrane helix</keyword>
<evidence type="ECO:0000256" key="1">
    <source>
        <dbReference type="ARBA" id="ARBA00004141"/>
    </source>
</evidence>
<protein>
    <recommendedName>
        <fullName evidence="6">GDT1 family protein</fullName>
    </recommendedName>
</protein>
<evidence type="ECO:0000256" key="5">
    <source>
        <dbReference type="ARBA" id="ARBA00023136"/>
    </source>
</evidence>
<comment type="subcellular location">
    <subcellularLocation>
        <location evidence="1 6">Membrane</location>
        <topology evidence="1 6">Multi-pass membrane protein</topology>
    </subcellularLocation>
</comment>
<dbReference type="PANTHER" id="PTHR12608">
    <property type="entry name" value="TRANSMEMBRANE PROTEIN HTP-1 RELATED"/>
    <property type="match status" value="1"/>
</dbReference>
<comment type="caution">
    <text evidence="7">The sequence shown here is derived from an EMBL/GenBank/DDBJ whole genome shotgun (WGS) entry which is preliminary data.</text>
</comment>
<evidence type="ECO:0000256" key="2">
    <source>
        <dbReference type="ARBA" id="ARBA00009190"/>
    </source>
</evidence>
<dbReference type="Pfam" id="PF01169">
    <property type="entry name" value="GDT1"/>
    <property type="match status" value="1"/>
</dbReference>
<comment type="caution">
    <text evidence="6">Lacks conserved residue(s) required for the propagation of feature annotation.</text>
</comment>